<dbReference type="Gene3D" id="3.40.50.720">
    <property type="entry name" value="NAD(P)-binding Rossmann-like Domain"/>
    <property type="match status" value="1"/>
</dbReference>
<dbReference type="InterPro" id="IPR044256">
    <property type="entry name" value="HCF244-like"/>
</dbReference>
<sequence>QGNKNLLELAMKAAVKKFIFVSVFKADIIENLATAREMFVEDLKKSGLDYAVIRPTGYFSDMSENLKMAKSGRVYLVGDGHHKINPIHGADLAKVCVDAVGSQQHEIPVGGPETYSHEEIAELAFSILGKTQKITRIPMWMVNPVVKMIRPFSKHYYTLAAFFTAVMQNDFDSPKAGTHLLKEYYEEFSSQL</sequence>
<dbReference type="InterPro" id="IPR036291">
    <property type="entry name" value="NAD(P)-bd_dom_sf"/>
</dbReference>
<dbReference type="Pfam" id="PF13460">
    <property type="entry name" value="NAD_binding_10"/>
    <property type="match status" value="1"/>
</dbReference>
<reference evidence="4" key="1">
    <citation type="journal article" date="2014" name="Front. Microbiol.">
        <title>High frequency of phylogenetically diverse reductive dehalogenase-homologous genes in deep subseafloor sedimentary metagenomes.</title>
        <authorList>
            <person name="Kawai M."/>
            <person name="Futagami T."/>
            <person name="Toyoda A."/>
            <person name="Takaki Y."/>
            <person name="Nishi S."/>
            <person name="Hori S."/>
            <person name="Arai W."/>
            <person name="Tsubouchi T."/>
            <person name="Morono Y."/>
            <person name="Uchiyama I."/>
            <person name="Ito T."/>
            <person name="Fujiyama A."/>
            <person name="Inagaki F."/>
            <person name="Takami H."/>
        </authorList>
    </citation>
    <scope>NUCLEOTIDE SEQUENCE</scope>
    <source>
        <strain evidence="4">Expedition CK06-06</strain>
    </source>
</reference>
<feature type="non-terminal residue" evidence="4">
    <location>
        <position position="1"/>
    </location>
</feature>
<dbReference type="UniPathway" id="UPA00668"/>
<protein>
    <recommendedName>
        <fullName evidence="3">NAD(P)-binding domain-containing protein</fullName>
    </recommendedName>
</protein>
<feature type="domain" description="NAD(P)-binding" evidence="3">
    <location>
        <begin position="2"/>
        <end position="100"/>
    </location>
</feature>
<evidence type="ECO:0000313" key="4">
    <source>
        <dbReference type="EMBL" id="GAG60519.1"/>
    </source>
</evidence>
<dbReference type="SUPFAM" id="SSF51735">
    <property type="entry name" value="NAD(P)-binding Rossmann-fold domains"/>
    <property type="match status" value="1"/>
</dbReference>
<evidence type="ECO:0000256" key="2">
    <source>
        <dbReference type="ARBA" id="ARBA00023276"/>
    </source>
</evidence>
<keyword evidence="2" id="KW-0604">Photosystem II</keyword>
<dbReference type="AlphaFoldDB" id="X0YV05"/>
<evidence type="ECO:0000256" key="1">
    <source>
        <dbReference type="ARBA" id="ARBA00022531"/>
    </source>
</evidence>
<dbReference type="GO" id="GO:0015979">
    <property type="term" value="P:photosynthesis"/>
    <property type="evidence" value="ECO:0007669"/>
    <property type="project" value="UniProtKB-KW"/>
</dbReference>
<dbReference type="GO" id="GO:0009523">
    <property type="term" value="C:photosystem II"/>
    <property type="evidence" value="ECO:0007669"/>
    <property type="project" value="UniProtKB-KW"/>
</dbReference>
<proteinExistence type="predicted"/>
<dbReference type="InterPro" id="IPR016040">
    <property type="entry name" value="NAD(P)-bd_dom"/>
</dbReference>
<dbReference type="GO" id="GO:0015995">
    <property type="term" value="P:chlorophyll biosynthetic process"/>
    <property type="evidence" value="ECO:0007669"/>
    <property type="project" value="UniProtKB-UniPathway"/>
</dbReference>
<keyword evidence="1" id="KW-0602">Photosynthesis</keyword>
<gene>
    <name evidence="4" type="ORF">S01H4_14300</name>
</gene>
<comment type="caution">
    <text evidence="4">The sequence shown here is derived from an EMBL/GenBank/DDBJ whole genome shotgun (WGS) entry which is preliminary data.</text>
</comment>
<dbReference type="PANTHER" id="PTHR47128:SF2">
    <property type="entry name" value="PROTEIN HIGH CHLOROPHYLL FLUORESCENCE PHENOTYPE 244, CHLOROPLASTIC"/>
    <property type="match status" value="1"/>
</dbReference>
<name>X0YV05_9ZZZZ</name>
<dbReference type="PANTHER" id="PTHR47128">
    <property type="match status" value="1"/>
</dbReference>
<dbReference type="EMBL" id="BART01006273">
    <property type="protein sequence ID" value="GAG60519.1"/>
    <property type="molecule type" value="Genomic_DNA"/>
</dbReference>
<evidence type="ECO:0000259" key="3">
    <source>
        <dbReference type="Pfam" id="PF13460"/>
    </source>
</evidence>
<organism evidence="4">
    <name type="scientific">marine sediment metagenome</name>
    <dbReference type="NCBI Taxonomy" id="412755"/>
    <lineage>
        <taxon>unclassified sequences</taxon>
        <taxon>metagenomes</taxon>
        <taxon>ecological metagenomes</taxon>
    </lineage>
</organism>
<accession>X0YV05</accession>